<keyword evidence="3" id="KW-1185">Reference proteome</keyword>
<dbReference type="Gene3D" id="3.50.50.60">
    <property type="entry name" value="FAD/NAD(P)-binding domain"/>
    <property type="match status" value="1"/>
</dbReference>
<dbReference type="InterPro" id="IPR036188">
    <property type="entry name" value="FAD/NAD-bd_sf"/>
</dbReference>
<organism evidence="2 3">
    <name type="scientific">Brevibacterium salitolerans</name>
    <dbReference type="NCBI Taxonomy" id="1403566"/>
    <lineage>
        <taxon>Bacteria</taxon>
        <taxon>Bacillati</taxon>
        <taxon>Actinomycetota</taxon>
        <taxon>Actinomycetes</taxon>
        <taxon>Micrococcales</taxon>
        <taxon>Brevibacteriaceae</taxon>
        <taxon>Brevibacterium</taxon>
    </lineage>
</organism>
<dbReference type="SUPFAM" id="SSF51905">
    <property type="entry name" value="FAD/NAD(P)-binding domain"/>
    <property type="match status" value="1"/>
</dbReference>
<sequence>MTAELPDRTQVLVIGMGQAGLSAAHHLRRRGFDTEDRLLLIDENPGPGGAWQHRWPSLTLETTNRVSDLPGWGLREALDVDAAVPAALTVPRYYGRYERRYGLRVHRPVTVERVTQPGGPGTDFLATLTAPGGAAPATVRAQAVVSATGTWDRPRRPYVPGLEGFHGRVLHSHDYTRAEDFRGARVLVIGGGISAIQHIEELASVAEVYWAARSRPDIREEEFTPEYGQAVIARVEERVRKGLPPGSVVSNTGLPRGTAAAATLCTLPACMPMFDRVGQNEVVWTGIADAAHVGRQDPRGAETVAYDWGRVPASGRLGIDVLLWATGFLHRLDHLAPLDLRTPEGGIVMDGRRATRVAANHGLQLPGYGPSASTIGANRAGRAVAREIEEYLERITPSQ</sequence>
<dbReference type="PANTHER" id="PTHR43539:SF78">
    <property type="entry name" value="FLAVIN-CONTAINING MONOOXYGENASE"/>
    <property type="match status" value="1"/>
</dbReference>
<accession>A0ABN2WAM4</accession>
<keyword evidence="1" id="KW-0560">Oxidoreductase</keyword>
<protein>
    <submittedName>
        <fullName evidence="2">NAD(P)-binding domain-containing protein</fullName>
    </submittedName>
</protein>
<dbReference type="EMBL" id="BAAAPZ010000002">
    <property type="protein sequence ID" value="GAA2087932.1"/>
    <property type="molecule type" value="Genomic_DNA"/>
</dbReference>
<dbReference type="InterPro" id="IPR050982">
    <property type="entry name" value="Auxin_biosynth/cation_transpt"/>
</dbReference>
<dbReference type="PRINTS" id="PR00368">
    <property type="entry name" value="FADPNR"/>
</dbReference>
<dbReference type="Pfam" id="PF13738">
    <property type="entry name" value="Pyr_redox_3"/>
    <property type="match status" value="1"/>
</dbReference>
<dbReference type="RefSeq" id="WP_344334524.1">
    <property type="nucleotide sequence ID" value="NZ_BAAAPZ010000002.1"/>
</dbReference>
<name>A0ABN2WAM4_9MICO</name>
<dbReference type="PANTHER" id="PTHR43539">
    <property type="entry name" value="FLAVIN-BINDING MONOOXYGENASE-LIKE PROTEIN (AFU_ORTHOLOGUE AFUA_4G09220)"/>
    <property type="match status" value="1"/>
</dbReference>
<gene>
    <name evidence="2" type="ORF">GCM10009823_02670</name>
</gene>
<evidence type="ECO:0000313" key="3">
    <source>
        <dbReference type="Proteomes" id="UP001500984"/>
    </source>
</evidence>
<comment type="caution">
    <text evidence="2">The sequence shown here is derived from an EMBL/GenBank/DDBJ whole genome shotgun (WGS) entry which is preliminary data.</text>
</comment>
<dbReference type="Proteomes" id="UP001500984">
    <property type="component" value="Unassembled WGS sequence"/>
</dbReference>
<reference evidence="2 3" key="1">
    <citation type="journal article" date="2019" name="Int. J. Syst. Evol. Microbiol.">
        <title>The Global Catalogue of Microorganisms (GCM) 10K type strain sequencing project: providing services to taxonomists for standard genome sequencing and annotation.</title>
        <authorList>
            <consortium name="The Broad Institute Genomics Platform"/>
            <consortium name="The Broad Institute Genome Sequencing Center for Infectious Disease"/>
            <person name="Wu L."/>
            <person name="Ma J."/>
        </authorList>
    </citation>
    <scope>NUCLEOTIDE SEQUENCE [LARGE SCALE GENOMIC DNA]</scope>
    <source>
        <strain evidence="2 3">JCM 15900</strain>
    </source>
</reference>
<dbReference type="PRINTS" id="PR00411">
    <property type="entry name" value="PNDRDTASEI"/>
</dbReference>
<evidence type="ECO:0000256" key="1">
    <source>
        <dbReference type="ARBA" id="ARBA00023002"/>
    </source>
</evidence>
<evidence type="ECO:0000313" key="2">
    <source>
        <dbReference type="EMBL" id="GAA2087932.1"/>
    </source>
</evidence>
<proteinExistence type="predicted"/>